<evidence type="ECO:0000313" key="4">
    <source>
        <dbReference type="Proteomes" id="UP000001449"/>
    </source>
</evidence>
<reference evidence="3 4" key="1">
    <citation type="journal article" date="2004" name="Science">
        <title>The genome of the diatom Thalassiosira pseudonana: ecology, evolution, and metabolism.</title>
        <authorList>
            <person name="Armbrust E.V."/>
            <person name="Berges J.A."/>
            <person name="Bowler C."/>
            <person name="Green B.R."/>
            <person name="Martinez D."/>
            <person name="Putnam N.H."/>
            <person name="Zhou S."/>
            <person name="Allen A.E."/>
            <person name="Apt K.E."/>
            <person name="Bechner M."/>
            <person name="Brzezinski M.A."/>
            <person name="Chaal B.K."/>
            <person name="Chiovitti A."/>
            <person name="Davis A.K."/>
            <person name="Demarest M.S."/>
            <person name="Detter J.C."/>
            <person name="Glavina T."/>
            <person name="Goodstein D."/>
            <person name="Hadi M.Z."/>
            <person name="Hellsten U."/>
            <person name="Hildebrand M."/>
            <person name="Jenkins B.D."/>
            <person name="Jurka J."/>
            <person name="Kapitonov V.V."/>
            <person name="Kroger N."/>
            <person name="Lau W.W."/>
            <person name="Lane T.W."/>
            <person name="Larimer F.W."/>
            <person name="Lippmeier J.C."/>
            <person name="Lucas S."/>
            <person name="Medina M."/>
            <person name="Montsant A."/>
            <person name="Obornik M."/>
            <person name="Parker M.S."/>
            <person name="Palenik B."/>
            <person name="Pazour G.J."/>
            <person name="Richardson P.M."/>
            <person name="Rynearson T.A."/>
            <person name="Saito M.A."/>
            <person name="Schwartz D.C."/>
            <person name="Thamatrakoln K."/>
            <person name="Valentin K."/>
            <person name="Vardi A."/>
            <person name="Wilkerson F.P."/>
            <person name="Rokhsar D.S."/>
        </authorList>
    </citation>
    <scope>NUCLEOTIDE SEQUENCE [LARGE SCALE GENOMIC DNA]</scope>
    <source>
        <strain evidence="3 4">CCMP1335</strain>
    </source>
</reference>
<dbReference type="AlphaFoldDB" id="B8BYA3"/>
<accession>B8BYA3</accession>
<evidence type="ECO:0000313" key="3">
    <source>
        <dbReference type="EMBL" id="EED93853.1"/>
    </source>
</evidence>
<reference evidence="3 4" key="2">
    <citation type="journal article" date="2008" name="Nature">
        <title>The Phaeodactylum genome reveals the evolutionary history of diatom genomes.</title>
        <authorList>
            <person name="Bowler C."/>
            <person name="Allen A.E."/>
            <person name="Badger J.H."/>
            <person name="Grimwood J."/>
            <person name="Jabbari K."/>
            <person name="Kuo A."/>
            <person name="Maheswari U."/>
            <person name="Martens C."/>
            <person name="Maumus F."/>
            <person name="Otillar R.P."/>
            <person name="Rayko E."/>
            <person name="Salamov A."/>
            <person name="Vandepoele K."/>
            <person name="Beszteri B."/>
            <person name="Gruber A."/>
            <person name="Heijde M."/>
            <person name="Katinka M."/>
            <person name="Mock T."/>
            <person name="Valentin K."/>
            <person name="Verret F."/>
            <person name="Berges J.A."/>
            <person name="Brownlee C."/>
            <person name="Cadoret J.P."/>
            <person name="Chiovitti A."/>
            <person name="Choi C.J."/>
            <person name="Coesel S."/>
            <person name="De Martino A."/>
            <person name="Detter J.C."/>
            <person name="Durkin C."/>
            <person name="Falciatore A."/>
            <person name="Fournet J."/>
            <person name="Haruta M."/>
            <person name="Huysman M.J."/>
            <person name="Jenkins B.D."/>
            <person name="Jiroutova K."/>
            <person name="Jorgensen R.E."/>
            <person name="Joubert Y."/>
            <person name="Kaplan A."/>
            <person name="Kroger N."/>
            <person name="Kroth P.G."/>
            <person name="La Roche J."/>
            <person name="Lindquist E."/>
            <person name="Lommer M."/>
            <person name="Martin-Jezequel V."/>
            <person name="Lopez P.J."/>
            <person name="Lucas S."/>
            <person name="Mangogna M."/>
            <person name="McGinnis K."/>
            <person name="Medlin L.K."/>
            <person name="Montsant A."/>
            <person name="Oudot-Le Secq M.P."/>
            <person name="Napoli C."/>
            <person name="Obornik M."/>
            <person name="Parker M.S."/>
            <person name="Petit J.L."/>
            <person name="Porcel B.M."/>
            <person name="Poulsen N."/>
            <person name="Robison M."/>
            <person name="Rychlewski L."/>
            <person name="Rynearson T.A."/>
            <person name="Schmutz J."/>
            <person name="Shapiro H."/>
            <person name="Siaut M."/>
            <person name="Stanley M."/>
            <person name="Sussman M.R."/>
            <person name="Taylor A.R."/>
            <person name="Vardi A."/>
            <person name="von Dassow P."/>
            <person name="Vyverman W."/>
            <person name="Willis A."/>
            <person name="Wyrwicz L.S."/>
            <person name="Rokhsar D.S."/>
            <person name="Weissenbach J."/>
            <person name="Armbrust E.V."/>
            <person name="Green B.R."/>
            <person name="Van de Peer Y."/>
            <person name="Grigoriev I.V."/>
        </authorList>
    </citation>
    <scope>NUCLEOTIDE SEQUENCE [LARGE SCALE GENOMIC DNA]</scope>
    <source>
        <strain evidence="3 4">CCMP1335</strain>
    </source>
</reference>
<dbReference type="KEGG" id="tps:THAPSDRAFT_3617"/>
<keyword evidence="4" id="KW-1185">Reference proteome</keyword>
<sequence length="601" mass="68052">MTKTPRHQAKHTADHPGTPLKKSFPSFKRKNPRRADGDVPPPPTPATSADAPNNDTSSSANPIDDLISELKEHMNQGRIFDARTVVHKLQDAEKEQLHCPTTTKLDPIRPLMSEVLTQSTHVEDLLHDLHSNDNWTLAKEKAGVTVHYRREENSPIHLVRAQATFTKFVPKDFVRLCSLFVETECMPLWFPGGIMRKANVLSWHSKYSKVIQLHIALQLLPMLSSRDAVVYGNGYHLPDRNAFLISSKSILEDTCRYCDIPPPAKGVVRMETESIFYVELVKSDVIAFKLIGRDDLKFKFMPSTLLNYISQGHMPFDLIKSIQRTIRNFHGSVWEQKIKERGAYYSEIEDKVLVQLDAWEKEGNKGKTTEQQPRGGEDEVHQRLIEKYKWMEEDKHHLSLLDESRQLKNRRGLIVFVVTLLALIGVGIYLQHHYRLPVPTSLSTFFNTLGHLSPMLDSNLSWSQQYSRVKSLGILAGSLTLPLMIYDLIESHKNTSQELSKNTAKVSFDNFVEEMEQSLTSSTVASMDQLPPSLQYIPKSSNGTISQSRQPSATEQVEANKVNKLKSSRQKSLKKVAKGLRKAISMRRKDGDDGTGSVHSA</sequence>
<dbReference type="Gene3D" id="3.30.530.20">
    <property type="match status" value="1"/>
</dbReference>
<dbReference type="eggNOG" id="ENOG502T665">
    <property type="taxonomic scope" value="Eukaryota"/>
</dbReference>
<name>B8BYA3_THAPS</name>
<dbReference type="InterPro" id="IPR023393">
    <property type="entry name" value="START-like_dom_sf"/>
</dbReference>
<feature type="compositionally biased region" description="Basic residues" evidence="1">
    <location>
        <begin position="1"/>
        <end position="10"/>
    </location>
</feature>
<dbReference type="HOGENOM" id="CLU_454578_0_0_1"/>
<dbReference type="SUPFAM" id="SSF55961">
    <property type="entry name" value="Bet v1-like"/>
    <property type="match status" value="1"/>
</dbReference>
<gene>
    <name evidence="3" type="ORF">THAPSDRAFT_3617</name>
</gene>
<dbReference type="PANTHER" id="PTHR34560:SF1">
    <property type="entry name" value="START DOMAIN-CONTAINING PROTEIN"/>
    <property type="match status" value="1"/>
</dbReference>
<keyword evidence="2" id="KW-0472">Membrane</keyword>
<protein>
    <recommendedName>
        <fullName evidence="5">START domain-containing protein</fullName>
    </recommendedName>
</protein>
<dbReference type="EMBL" id="CM000640">
    <property type="protein sequence ID" value="EED93853.1"/>
    <property type="molecule type" value="Genomic_DNA"/>
</dbReference>
<evidence type="ECO:0000256" key="2">
    <source>
        <dbReference type="SAM" id="Phobius"/>
    </source>
</evidence>
<dbReference type="InParanoid" id="B8BYA3"/>
<organism evidence="3 4">
    <name type="scientific">Thalassiosira pseudonana</name>
    <name type="common">Marine diatom</name>
    <name type="synonym">Cyclotella nana</name>
    <dbReference type="NCBI Taxonomy" id="35128"/>
    <lineage>
        <taxon>Eukaryota</taxon>
        <taxon>Sar</taxon>
        <taxon>Stramenopiles</taxon>
        <taxon>Ochrophyta</taxon>
        <taxon>Bacillariophyta</taxon>
        <taxon>Coscinodiscophyceae</taxon>
        <taxon>Thalassiosirophycidae</taxon>
        <taxon>Thalassiosirales</taxon>
        <taxon>Thalassiosiraceae</taxon>
        <taxon>Thalassiosira</taxon>
    </lineage>
</organism>
<dbReference type="PANTHER" id="PTHR34560">
    <property type="entry name" value="POLYKETIDE CYCLASE/DEHYDRASE/LIPID TRANSPORT SUPERFAMILY PROTEIN"/>
    <property type="match status" value="1"/>
</dbReference>
<feature type="transmembrane region" description="Helical" evidence="2">
    <location>
        <begin position="413"/>
        <end position="432"/>
    </location>
</feature>
<keyword evidence="2" id="KW-0812">Transmembrane</keyword>
<dbReference type="GeneID" id="7451274"/>
<feature type="region of interest" description="Disordered" evidence="1">
    <location>
        <begin position="1"/>
        <end position="62"/>
    </location>
</feature>
<evidence type="ECO:0000256" key="1">
    <source>
        <dbReference type="SAM" id="MobiDB-lite"/>
    </source>
</evidence>
<dbReference type="Proteomes" id="UP000001449">
    <property type="component" value="Chromosome 3"/>
</dbReference>
<keyword evidence="2" id="KW-1133">Transmembrane helix</keyword>
<dbReference type="PaxDb" id="35128-Thaps3617"/>
<evidence type="ECO:0008006" key="5">
    <source>
        <dbReference type="Google" id="ProtNLM"/>
    </source>
</evidence>
<dbReference type="RefSeq" id="XP_002288417.1">
    <property type="nucleotide sequence ID" value="XM_002288381.1"/>
</dbReference>
<feature type="compositionally biased region" description="Polar residues" evidence="1">
    <location>
        <begin position="538"/>
        <end position="557"/>
    </location>
</feature>
<feature type="region of interest" description="Disordered" evidence="1">
    <location>
        <begin position="532"/>
        <end position="601"/>
    </location>
</feature>
<proteinExistence type="predicted"/>
<feature type="compositionally biased region" description="Basic residues" evidence="1">
    <location>
        <begin position="563"/>
        <end position="586"/>
    </location>
</feature>